<dbReference type="AlphaFoldDB" id="A0A8H5EW00"/>
<feature type="transmembrane region" description="Helical" evidence="1">
    <location>
        <begin position="445"/>
        <end position="466"/>
    </location>
</feature>
<feature type="transmembrane region" description="Helical" evidence="1">
    <location>
        <begin position="478"/>
        <end position="498"/>
    </location>
</feature>
<feature type="transmembrane region" description="Helical" evidence="1">
    <location>
        <begin position="229"/>
        <end position="250"/>
    </location>
</feature>
<proteinExistence type="predicted"/>
<feature type="transmembrane region" description="Helical" evidence="1">
    <location>
        <begin position="363"/>
        <end position="383"/>
    </location>
</feature>
<feature type="transmembrane region" description="Helical" evidence="1">
    <location>
        <begin position="615"/>
        <end position="635"/>
    </location>
</feature>
<evidence type="ECO:0000313" key="2">
    <source>
        <dbReference type="EMBL" id="KAF5314414.1"/>
    </source>
</evidence>
<reference evidence="2 3" key="1">
    <citation type="journal article" date="2020" name="ISME J.">
        <title>Uncovering the hidden diversity of litter-decomposition mechanisms in mushroom-forming fungi.</title>
        <authorList>
            <person name="Floudas D."/>
            <person name="Bentzer J."/>
            <person name="Ahren D."/>
            <person name="Johansson T."/>
            <person name="Persson P."/>
            <person name="Tunlid A."/>
        </authorList>
    </citation>
    <scope>NUCLEOTIDE SEQUENCE [LARGE SCALE GENOMIC DNA]</scope>
    <source>
        <strain evidence="2 3">CBS 101986</strain>
    </source>
</reference>
<feature type="transmembrane region" description="Helical" evidence="1">
    <location>
        <begin position="593"/>
        <end position="609"/>
    </location>
</feature>
<feature type="transmembrane region" description="Helical" evidence="1">
    <location>
        <begin position="149"/>
        <end position="169"/>
    </location>
</feature>
<keyword evidence="1" id="KW-0812">Transmembrane</keyword>
<comment type="caution">
    <text evidence="2">The sequence shown here is derived from an EMBL/GenBank/DDBJ whole genome shotgun (WGS) entry which is preliminary data.</text>
</comment>
<dbReference type="EMBL" id="JAACJJ010000044">
    <property type="protein sequence ID" value="KAF5314414.1"/>
    <property type="molecule type" value="Genomic_DNA"/>
</dbReference>
<feature type="transmembrane region" description="Helical" evidence="1">
    <location>
        <begin position="181"/>
        <end position="202"/>
    </location>
</feature>
<dbReference type="Proteomes" id="UP000567179">
    <property type="component" value="Unassembled WGS sequence"/>
</dbReference>
<accession>A0A8H5EW00</accession>
<evidence type="ECO:0000256" key="1">
    <source>
        <dbReference type="SAM" id="Phobius"/>
    </source>
</evidence>
<evidence type="ECO:0000313" key="3">
    <source>
        <dbReference type="Proteomes" id="UP000567179"/>
    </source>
</evidence>
<organism evidence="2 3">
    <name type="scientific">Psilocybe cf. subviscida</name>
    <dbReference type="NCBI Taxonomy" id="2480587"/>
    <lineage>
        <taxon>Eukaryota</taxon>
        <taxon>Fungi</taxon>
        <taxon>Dikarya</taxon>
        <taxon>Basidiomycota</taxon>
        <taxon>Agaricomycotina</taxon>
        <taxon>Agaricomycetes</taxon>
        <taxon>Agaricomycetidae</taxon>
        <taxon>Agaricales</taxon>
        <taxon>Agaricineae</taxon>
        <taxon>Strophariaceae</taxon>
        <taxon>Psilocybe</taxon>
    </lineage>
</organism>
<feature type="transmembrane region" description="Helical" evidence="1">
    <location>
        <begin position="404"/>
        <end position="425"/>
    </location>
</feature>
<keyword evidence="3" id="KW-1185">Reference proteome</keyword>
<name>A0A8H5EW00_9AGAR</name>
<keyword evidence="1" id="KW-0472">Membrane</keyword>
<sequence length="699" mass="77501">MVIKSRNRPVSGHIYRSHNRRHQVHGAPFLDGLADESTRDTKSCQPWSWISNMPDVHSTDRLIALFIAALCTGVYICTLLLSVRWLVFKDEGWSIRQRISKGFLAATLALAVLSTVHTVLAVTTSVARIREAESPTPSTQPNEKVPWESVVMCTVVNASVLMVDSFLIYRCWAVSSYRKRTILFPILFWIGGFICTVLQLYWQVVQTAHVMDAWTPVNMTIGPGTVLTPFWGCTIVVNIYATGVIVYHIWVSTGGRRLRRSSRRWPISTSPFGAPPQAEEPGHIDNGDFELARGGMAESRRELRFVVRVLVESGALYLLITIPHFAVWWTSSGLAIITLGWMGAPVTGDLTDLFLKNNWHERKSALCGGVYISTLLLSVRWLVFKDEGWSIRQRISKGFLAATLALAVFSTVHTVLAVTTSIAKIRETESPTHSTKPDEKVPWESVVMCTVVNASVLMVDGFLIYRCWAVSSYRKRKILFPVLFWIGGLVCTILQLYWQVVQTAHVTDAWTPVNMTIGPGTVLTPFWGCTIVVNIYATGVIVYHIWINTGRRRQSQSPKRFPINLSPSGTLGPTLGAEDLDNGDFDLMRAESGALYLLITIPHFAVWWTSSGLAIISLGWANLPVVGTAFNLIIVRTARYRVDADRKAEANSALMSEIKFERPVGAMAIPGDEIIISRGHVSTGSICTGSSATAYGDSV</sequence>
<keyword evidence="1" id="KW-1133">Transmembrane helix</keyword>
<protein>
    <submittedName>
        <fullName evidence="2">Uncharacterized protein</fullName>
    </submittedName>
</protein>
<feature type="transmembrane region" description="Helical" evidence="1">
    <location>
        <begin position="62"/>
        <end position="83"/>
    </location>
</feature>
<feature type="transmembrane region" description="Helical" evidence="1">
    <location>
        <begin position="314"/>
        <end position="343"/>
    </location>
</feature>
<feature type="transmembrane region" description="Helical" evidence="1">
    <location>
        <begin position="525"/>
        <end position="546"/>
    </location>
</feature>
<gene>
    <name evidence="2" type="ORF">D9619_011836</name>
</gene>
<dbReference type="OrthoDB" id="3357408at2759"/>
<feature type="transmembrane region" description="Helical" evidence="1">
    <location>
        <begin position="103"/>
        <end position="129"/>
    </location>
</feature>